<dbReference type="InterPro" id="IPR006490">
    <property type="entry name" value="Maj_tail_phi13"/>
</dbReference>
<dbReference type="RefSeq" id="WP_103372664.1">
    <property type="nucleotide sequence ID" value="NZ_BMCF01000004.1"/>
</dbReference>
<proteinExistence type="predicted"/>
<reference evidence="1 2" key="1">
    <citation type="submission" date="2018-06" db="EMBL/GenBank/DDBJ databases">
        <authorList>
            <consortium name="Pathogen Informatics"/>
            <person name="Doyle S."/>
        </authorList>
    </citation>
    <scope>NUCLEOTIDE SEQUENCE [LARGE SCALE GENOMIC DNA]</scope>
    <source>
        <strain evidence="1 2">NCTC13834</strain>
    </source>
</reference>
<dbReference type="EMBL" id="UHDS01000001">
    <property type="protein sequence ID" value="SUM55403.1"/>
    <property type="molecule type" value="Genomic_DNA"/>
</dbReference>
<dbReference type="AlphaFoldDB" id="A0A380GNR2"/>
<name>A0A380GNR2_9STAP</name>
<dbReference type="Pfam" id="PF04630">
    <property type="entry name" value="Phage_TTP_1"/>
    <property type="match status" value="1"/>
</dbReference>
<sequence>MGQVAGFKKIHVGVFEQGEDKIKKKMVWEDENGGTVNLNISGLAPEMVDMWASNKRVWMKKQGTNEVQSELDLFNVPDDDLDTVLGRDKDDNGSSWIGDDTRAPYVAMIGESEDVLTGDPVYCALVKGTLSLDAIEWKTKEQEEEAPEPQKLNGDWMSRKIEERSRIVGYHVGEKGSDEFFDLVFPGYSENKPEEETP</sequence>
<dbReference type="InterPro" id="IPR006724">
    <property type="entry name" value="Phage_TTP"/>
</dbReference>
<evidence type="ECO:0000313" key="2">
    <source>
        <dbReference type="Proteomes" id="UP000254412"/>
    </source>
</evidence>
<gene>
    <name evidence="1" type="ORF">NCTC13834_01767</name>
</gene>
<dbReference type="Proteomes" id="UP000254412">
    <property type="component" value="Unassembled WGS sequence"/>
</dbReference>
<accession>A0A380GNR2</accession>
<evidence type="ECO:0000313" key="1">
    <source>
        <dbReference type="EMBL" id="SUM55403.1"/>
    </source>
</evidence>
<protein>
    <submittedName>
        <fullName evidence="1">Phage major tail protein</fullName>
    </submittedName>
</protein>
<organism evidence="1 2">
    <name type="scientific">Staphylococcus nepalensis</name>
    <dbReference type="NCBI Taxonomy" id="214473"/>
    <lineage>
        <taxon>Bacteria</taxon>
        <taxon>Bacillati</taxon>
        <taxon>Bacillota</taxon>
        <taxon>Bacilli</taxon>
        <taxon>Bacillales</taxon>
        <taxon>Staphylococcaceae</taxon>
        <taxon>Staphylococcus</taxon>
    </lineage>
</organism>
<dbReference type="NCBIfam" id="TIGR01603">
    <property type="entry name" value="maj_tail_phi13"/>
    <property type="match status" value="1"/>
</dbReference>